<name>A0A1H1GNC9_NATTX</name>
<organism evidence="2 3">
    <name type="scientific">Natronobacterium texcoconense</name>
    <dbReference type="NCBI Taxonomy" id="1095778"/>
    <lineage>
        <taxon>Archaea</taxon>
        <taxon>Methanobacteriati</taxon>
        <taxon>Methanobacteriota</taxon>
        <taxon>Stenosarchaea group</taxon>
        <taxon>Halobacteria</taxon>
        <taxon>Halobacteriales</taxon>
        <taxon>Natrialbaceae</taxon>
        <taxon>Natronobacterium</taxon>
    </lineage>
</organism>
<evidence type="ECO:0000313" key="3">
    <source>
        <dbReference type="Proteomes" id="UP000198848"/>
    </source>
</evidence>
<dbReference type="STRING" id="1095778.SAMN04489842_2515"/>
<sequence length="325" mass="36073">MELERRHLLALVGTSGVLAGCLEEFELDPSPGGGGGGATSVSSGGEDLPDCPAYGDRVDRVVCYGSGDDDHVFLEPSERKAAIGDDSIEFTLRNESDRRLATNFYNWRVDKRVDGDWYRVAPLGYNQPLMYVDPGESHTWTFTPTDEAIDGEDGRPRGSGGTEDLEVPALGSGDYAFRARGWFEDERDEEILAFAATFELEGEPLEVTPSDVIESIDEKDGTLVARSSRGDPDGEHHRLGAYELEVLESAPDDREDEPRSLIAEQLLRQPRLRDVLALAREHDVSSVRLEEYDASYPIFGSRSDGVYEYQGTYYEVTTRELESED</sequence>
<proteinExistence type="predicted"/>
<evidence type="ECO:0000256" key="1">
    <source>
        <dbReference type="SAM" id="MobiDB-lite"/>
    </source>
</evidence>
<dbReference type="EMBL" id="FNLC01000002">
    <property type="protein sequence ID" value="SDR14669.1"/>
    <property type="molecule type" value="Genomic_DNA"/>
</dbReference>
<dbReference type="OrthoDB" id="201863at2157"/>
<gene>
    <name evidence="2" type="ORF">SAMN04489842_2515</name>
</gene>
<dbReference type="Proteomes" id="UP000198848">
    <property type="component" value="Unassembled WGS sequence"/>
</dbReference>
<dbReference type="RefSeq" id="WP_090382209.1">
    <property type="nucleotide sequence ID" value="NZ_FNLC01000002.1"/>
</dbReference>
<reference evidence="3" key="1">
    <citation type="submission" date="2016-10" db="EMBL/GenBank/DDBJ databases">
        <authorList>
            <person name="Varghese N."/>
            <person name="Submissions S."/>
        </authorList>
    </citation>
    <scope>NUCLEOTIDE SEQUENCE [LARGE SCALE GENOMIC DNA]</scope>
    <source>
        <strain evidence="3">DSM 24767</strain>
    </source>
</reference>
<keyword evidence="3" id="KW-1185">Reference proteome</keyword>
<dbReference type="AlphaFoldDB" id="A0A1H1GNC9"/>
<feature type="region of interest" description="Disordered" evidence="1">
    <location>
        <begin position="144"/>
        <end position="168"/>
    </location>
</feature>
<evidence type="ECO:0008006" key="4">
    <source>
        <dbReference type="Google" id="ProtNLM"/>
    </source>
</evidence>
<accession>A0A1H1GNC9</accession>
<evidence type="ECO:0000313" key="2">
    <source>
        <dbReference type="EMBL" id="SDR14669.1"/>
    </source>
</evidence>
<protein>
    <recommendedName>
        <fullName evidence="4">Lipoprotein</fullName>
    </recommendedName>
</protein>
<dbReference type="PROSITE" id="PS51257">
    <property type="entry name" value="PROKAR_LIPOPROTEIN"/>
    <property type="match status" value="1"/>
</dbReference>